<name>A0A0F6YEZ6_9BACT</name>
<dbReference type="EMBL" id="CP011125">
    <property type="protein sequence ID" value="AKF02985.1"/>
    <property type="molecule type" value="Genomic_DNA"/>
</dbReference>
<feature type="signal peptide" evidence="1">
    <location>
        <begin position="1"/>
        <end position="25"/>
    </location>
</feature>
<keyword evidence="1" id="KW-0732">Signal</keyword>
<dbReference type="OrthoDB" id="5522807at2"/>
<evidence type="ECO:0000313" key="2">
    <source>
        <dbReference type="EMBL" id="AKF02985.1"/>
    </source>
</evidence>
<reference evidence="2 3" key="1">
    <citation type="submission" date="2015-03" db="EMBL/GenBank/DDBJ databases">
        <title>Genome assembly of Sandaracinus amylolyticus DSM 53668.</title>
        <authorList>
            <person name="Sharma G."/>
            <person name="Subramanian S."/>
        </authorList>
    </citation>
    <scope>NUCLEOTIDE SEQUENCE [LARGE SCALE GENOMIC DNA]</scope>
    <source>
        <strain evidence="2 3">DSM 53668</strain>
    </source>
</reference>
<dbReference type="AlphaFoldDB" id="A0A0F6YEZ6"/>
<dbReference type="RefSeq" id="WP_053230467.1">
    <property type="nucleotide sequence ID" value="NZ_CP011125.1"/>
</dbReference>
<dbReference type="Proteomes" id="UP000034883">
    <property type="component" value="Chromosome"/>
</dbReference>
<dbReference type="KEGG" id="samy:DB32_000133"/>
<evidence type="ECO:0000313" key="3">
    <source>
        <dbReference type="Proteomes" id="UP000034883"/>
    </source>
</evidence>
<dbReference type="InterPro" id="IPR052918">
    <property type="entry name" value="Motility_Chemotaxis_Reg"/>
</dbReference>
<dbReference type="PANTHER" id="PTHR35580:SF1">
    <property type="entry name" value="PHYTASE-LIKE DOMAIN-CONTAINING PROTEIN"/>
    <property type="match status" value="1"/>
</dbReference>
<dbReference type="STRING" id="927083.DB32_000133"/>
<accession>A0A0F6YEZ6</accession>
<dbReference type="InterPro" id="IPR021655">
    <property type="entry name" value="Put_metal-bd"/>
</dbReference>
<sequence>MLHRPRAACAPLCFAFVLLACSDPADPPGDDGGSQRTCERDLDCADDLFCNGAERCAPDDPDADERGCAPATSERCEETQACDEDDDACRSDCAVAPDADGDGAEAIECGGDDCDDAERRAFPGNVELCDPEGLDEDCDPTTLGPDGDVDGFVRATCCNLQRDGSLRCGDDCDDANREVSPDAPEVCGPRDDDCDTRVDEMLSGAFHADCDGDMFGGATGEMVLGCAPPPVVPASCGSAPLARWSDNDDDCDDARAGRNPGNPEVCNGIDDDCDLRTDEGFEDASYHPDCDGDGHGAAGGETSAGCTPPPVLPASCGSAPSARWALGVDDCDDARAAVYPGAVEVCGNTIDDDCDTRTDEGGTPFHPDGDGDGFGRSGSTAVIACSAPAGHSPNASDCDDTRASVRPGAQELCDGTRDDDCDGAVDELPAAAIGCGSVAGTTFGCSAGTCEITACAAPRDDCDTTVDNGCESDTSTSRSHCGACGNECTTGLYCAASACRPRHVWSYTVGGSGSGFDVVDSMVIDGAGNVTAVGLFAGAASYGPTSVTTLGMQDGYVVSYTPAGAIRWSQRVGGAGATSMLTEIARDAAGNVFVVGHFDMAISAGSGTLASVGGTDVVVASYTAGGAHRWSRRFGGAGGELAKSIAVDPAGNVIVAALINGVFDVGGGPMGTATRSSMVVLSLSNASGAYQWARAITPASTNGVQPERLTTDASGNVHAVGYFSNATDFGTGTLTPIGNDVFVVSLSPAGATRWVRHIGSSGVDLGRAIAIEPGGDVIVAGEFDDTVDFGTGSLSARGATWRDVFVARLDAATGATEWARRFGDVESEIVHAVAVDASGEIFVGGSFDGVVDFGGGVVTGTSGSASGSPFLLGLSSTGAYRFVRAMSGDGSLASIAPSASRLHVGGSFGRSMDVGGGALPAYDALNSVSPDGWIAVYER</sequence>
<organism evidence="2 3">
    <name type="scientific">Sandaracinus amylolyticus</name>
    <dbReference type="NCBI Taxonomy" id="927083"/>
    <lineage>
        <taxon>Bacteria</taxon>
        <taxon>Pseudomonadati</taxon>
        <taxon>Myxococcota</taxon>
        <taxon>Polyangia</taxon>
        <taxon>Polyangiales</taxon>
        <taxon>Sandaracinaceae</taxon>
        <taxon>Sandaracinus</taxon>
    </lineage>
</organism>
<protein>
    <submittedName>
        <fullName evidence="2">BNR repeat domain protein</fullName>
    </submittedName>
</protein>
<feature type="chain" id="PRO_5002512217" evidence="1">
    <location>
        <begin position="26"/>
        <end position="939"/>
    </location>
</feature>
<proteinExistence type="predicted"/>
<gene>
    <name evidence="2" type="ORF">DB32_000133</name>
</gene>
<keyword evidence="3" id="KW-1185">Reference proteome</keyword>
<dbReference type="PANTHER" id="PTHR35580">
    <property type="entry name" value="CELL SURFACE GLYCOPROTEIN (S-LAYER PROTEIN)-LIKE PROTEIN"/>
    <property type="match status" value="1"/>
</dbReference>
<dbReference type="Pfam" id="PF11617">
    <property type="entry name" value="Cu-binding_MopE"/>
    <property type="match status" value="5"/>
</dbReference>
<dbReference type="PROSITE" id="PS51257">
    <property type="entry name" value="PROKAR_LIPOPROTEIN"/>
    <property type="match status" value="1"/>
</dbReference>
<evidence type="ECO:0000256" key="1">
    <source>
        <dbReference type="SAM" id="SignalP"/>
    </source>
</evidence>